<sequence length="86" mass="9924">MNADINQIQQIHQALTLRLSGKVCEHDRRISALENRIDKLETTSSLNEAQLQECQDSVSLLKTEMRYTVSRNEDLQNLVDFHCPPE</sequence>
<organism evidence="1 2">
    <name type="scientific">Nostoc sphaeroides CCNUC1</name>
    <dbReference type="NCBI Taxonomy" id="2653204"/>
    <lineage>
        <taxon>Bacteria</taxon>
        <taxon>Bacillati</taxon>
        <taxon>Cyanobacteriota</taxon>
        <taxon>Cyanophyceae</taxon>
        <taxon>Nostocales</taxon>
        <taxon>Nostocaceae</taxon>
        <taxon>Nostoc</taxon>
    </lineage>
</organism>
<protein>
    <submittedName>
        <fullName evidence="1">Uncharacterized protein</fullName>
    </submittedName>
</protein>
<keyword evidence="2" id="KW-1185">Reference proteome</keyword>
<dbReference type="AlphaFoldDB" id="A0A5P8W6X7"/>
<gene>
    <name evidence="1" type="ORF">GXM_06017</name>
</gene>
<accession>A0A5P8W6X7</accession>
<name>A0A5P8W6X7_9NOSO</name>
<dbReference type="Proteomes" id="UP000326678">
    <property type="component" value="Chromosome Gxm1"/>
</dbReference>
<dbReference type="EMBL" id="CP045226">
    <property type="protein sequence ID" value="QFS48523.1"/>
    <property type="molecule type" value="Genomic_DNA"/>
</dbReference>
<evidence type="ECO:0000313" key="2">
    <source>
        <dbReference type="Proteomes" id="UP000326678"/>
    </source>
</evidence>
<dbReference type="KEGG" id="nsh:GXM_06017"/>
<reference evidence="1 2" key="1">
    <citation type="submission" date="2019-10" db="EMBL/GenBank/DDBJ databases">
        <title>Genomic and transcriptomic insights into the perfect genentic adaptation of a filamentous nitrogen-fixing cyanobacterium to rice fields.</title>
        <authorList>
            <person name="Chen Z."/>
        </authorList>
    </citation>
    <scope>NUCLEOTIDE SEQUENCE [LARGE SCALE GENOMIC DNA]</scope>
    <source>
        <strain evidence="1">CCNUC1</strain>
    </source>
</reference>
<proteinExistence type="predicted"/>
<evidence type="ECO:0000313" key="1">
    <source>
        <dbReference type="EMBL" id="QFS48523.1"/>
    </source>
</evidence>